<feature type="transmembrane region" description="Helical" evidence="8">
    <location>
        <begin position="114"/>
        <end position="139"/>
    </location>
</feature>
<feature type="transmembrane region" description="Helical" evidence="8">
    <location>
        <begin position="269"/>
        <end position="286"/>
    </location>
</feature>
<accession>A0A6J5FCN0</accession>
<feature type="transmembrane region" description="Helical" evidence="8">
    <location>
        <begin position="380"/>
        <end position="402"/>
    </location>
</feature>
<keyword evidence="3" id="KW-1003">Cell membrane</keyword>
<evidence type="ECO:0000259" key="9">
    <source>
        <dbReference type="PROSITE" id="PS50928"/>
    </source>
</evidence>
<evidence type="ECO:0000256" key="4">
    <source>
        <dbReference type="ARBA" id="ARBA00022519"/>
    </source>
</evidence>
<feature type="transmembrane region" description="Helical" evidence="8">
    <location>
        <begin position="414"/>
        <end position="434"/>
    </location>
</feature>
<reference evidence="10 11" key="1">
    <citation type="submission" date="2020-04" db="EMBL/GenBank/DDBJ databases">
        <authorList>
            <person name="De Canck E."/>
        </authorList>
    </citation>
    <scope>NUCLEOTIDE SEQUENCE [LARGE SCALE GENOMIC DNA]</scope>
    <source>
        <strain evidence="10 11">LMG 27177</strain>
    </source>
</reference>
<dbReference type="AlphaFoldDB" id="A0A6J5FCN0"/>
<dbReference type="Gene3D" id="1.10.3720.10">
    <property type="entry name" value="MetI-like"/>
    <property type="match status" value="2"/>
</dbReference>
<evidence type="ECO:0000256" key="5">
    <source>
        <dbReference type="ARBA" id="ARBA00022692"/>
    </source>
</evidence>
<evidence type="ECO:0000256" key="7">
    <source>
        <dbReference type="ARBA" id="ARBA00023136"/>
    </source>
</evidence>
<dbReference type="GO" id="GO:0005886">
    <property type="term" value="C:plasma membrane"/>
    <property type="evidence" value="ECO:0007669"/>
    <property type="project" value="UniProtKB-SubCell"/>
</dbReference>
<evidence type="ECO:0000256" key="3">
    <source>
        <dbReference type="ARBA" id="ARBA00022475"/>
    </source>
</evidence>
<evidence type="ECO:0000256" key="1">
    <source>
        <dbReference type="ARBA" id="ARBA00004429"/>
    </source>
</evidence>
<dbReference type="Pfam" id="PF00528">
    <property type="entry name" value="BPD_transp_1"/>
    <property type="match status" value="1"/>
</dbReference>
<dbReference type="PANTHER" id="PTHR43357:SF4">
    <property type="entry name" value="INNER MEMBRANE ABC TRANSPORTER PERMEASE PROTEIN YDCV"/>
    <property type="match status" value="1"/>
</dbReference>
<evidence type="ECO:0000256" key="2">
    <source>
        <dbReference type="ARBA" id="ARBA00022448"/>
    </source>
</evidence>
<keyword evidence="7 8" id="KW-0472">Membrane</keyword>
<keyword evidence="2 8" id="KW-0813">Transport</keyword>
<feature type="domain" description="ABC transmembrane type-1" evidence="9">
    <location>
        <begin position="78"/>
        <end position="287"/>
    </location>
</feature>
<dbReference type="PANTHER" id="PTHR43357">
    <property type="entry name" value="INNER MEMBRANE ABC TRANSPORTER PERMEASE PROTEIN YDCV"/>
    <property type="match status" value="1"/>
</dbReference>
<dbReference type="PROSITE" id="PS50928">
    <property type="entry name" value="ABC_TM1"/>
    <property type="match status" value="2"/>
</dbReference>
<feature type="transmembrane region" description="Helical" evidence="8">
    <location>
        <begin position="545"/>
        <end position="566"/>
    </location>
</feature>
<feature type="domain" description="ABC transmembrane type-1" evidence="9">
    <location>
        <begin position="376"/>
        <end position="566"/>
    </location>
</feature>
<comment type="similarity">
    <text evidence="8">Belongs to the binding-protein-dependent transport system permease family.</text>
</comment>
<keyword evidence="4" id="KW-0997">Cell inner membrane</keyword>
<proteinExistence type="inferred from homology"/>
<dbReference type="RefSeq" id="WP_246290675.1">
    <property type="nucleotide sequence ID" value="NZ_CADIKI010000001.1"/>
</dbReference>
<dbReference type="SUPFAM" id="SSF161098">
    <property type="entry name" value="MetI-like"/>
    <property type="match status" value="2"/>
</dbReference>
<feature type="transmembrane region" description="Helical" evidence="8">
    <location>
        <begin position="204"/>
        <end position="230"/>
    </location>
</feature>
<evidence type="ECO:0000313" key="11">
    <source>
        <dbReference type="Proteomes" id="UP000494252"/>
    </source>
</evidence>
<feature type="transmembrane region" description="Helical" evidence="8">
    <location>
        <begin position="317"/>
        <end position="343"/>
    </location>
</feature>
<keyword evidence="6 8" id="KW-1133">Transmembrane helix</keyword>
<feature type="transmembrane region" description="Helical" evidence="8">
    <location>
        <begin position="440"/>
        <end position="459"/>
    </location>
</feature>
<keyword evidence="5 8" id="KW-0812">Transmembrane</keyword>
<evidence type="ECO:0000313" key="10">
    <source>
        <dbReference type="EMBL" id="CAB3777452.1"/>
    </source>
</evidence>
<dbReference type="CDD" id="cd06261">
    <property type="entry name" value="TM_PBP2"/>
    <property type="match status" value="2"/>
</dbReference>
<dbReference type="GO" id="GO:0055085">
    <property type="term" value="P:transmembrane transport"/>
    <property type="evidence" value="ECO:0007669"/>
    <property type="project" value="InterPro"/>
</dbReference>
<sequence length="578" mass="63909">MELQLDVTNTPPRFWKRHDSKWLVVGTAILIVAVLALIPLCFLLWQSFMTPQGADTPSVFTLDNYRIAFGSADSWSAFANSVEFAIGAALVSFVIGSGLAWINERTNTPLRQFFSVVTVVPLINPAILFTIAWILLASPKIGVLNVSLMHWFGLSHPPFNIYSMGGMIWIDGLQYSPMAFLLMSAAFRGMDPSLEESAIMSGAGVLRTTFSITFRLAVPAIVSTVLILFVRAVESFEVPALIGLPVKIQVLTSSIYEALQQYPTPTGLAASYSTILLLITSVGIFIQSRLLAKGGRFTTVTGKAFRARAIDLGPWRYLTAAIFVLYALVIVVLPLLVLLWSSFQKFYAPPSMEALRHLTLDSYRYIFRYPELKEAVGNSLLLGFSCATGVMLLSAIVCWIVIKTKIRGRWLLDNLASLPMVFPGLVLGLAFMIFFLNVNIGIYGTLWILLIAYVTRFMPYGMRYTQTSMVQLSKELEESAEMCGSGWGTTFFRIVLPLIKPGLMGGWIYVFIVSIRELSASILLYSPGSETISVVVWELWQNGQYVELSALSVMFVIGLLALVSFAQWVGSKFGVKAV</sequence>
<dbReference type="InterPro" id="IPR035906">
    <property type="entry name" value="MetI-like_sf"/>
</dbReference>
<feature type="transmembrane region" description="Helical" evidence="8">
    <location>
        <begin position="84"/>
        <end position="102"/>
    </location>
</feature>
<organism evidence="10 11">
    <name type="scientific">Paraburkholderia fynbosensis</name>
    <dbReference type="NCBI Taxonomy" id="1200993"/>
    <lineage>
        <taxon>Bacteria</taxon>
        <taxon>Pseudomonadati</taxon>
        <taxon>Pseudomonadota</taxon>
        <taxon>Betaproteobacteria</taxon>
        <taxon>Burkholderiales</taxon>
        <taxon>Burkholderiaceae</taxon>
        <taxon>Paraburkholderia</taxon>
    </lineage>
</organism>
<feature type="transmembrane region" description="Helical" evidence="8">
    <location>
        <begin position="159"/>
        <end position="183"/>
    </location>
</feature>
<dbReference type="EMBL" id="CADIKI010000001">
    <property type="protein sequence ID" value="CAB3777452.1"/>
    <property type="molecule type" value="Genomic_DNA"/>
</dbReference>
<protein>
    <recommendedName>
        <fullName evidence="9">ABC transmembrane type-1 domain-containing protein</fullName>
    </recommendedName>
</protein>
<evidence type="ECO:0000256" key="8">
    <source>
        <dbReference type="RuleBase" id="RU363032"/>
    </source>
</evidence>
<dbReference type="Proteomes" id="UP000494252">
    <property type="component" value="Unassembled WGS sequence"/>
</dbReference>
<name>A0A6J5FCN0_9BURK</name>
<evidence type="ECO:0000256" key="6">
    <source>
        <dbReference type="ARBA" id="ARBA00022989"/>
    </source>
</evidence>
<keyword evidence="11" id="KW-1185">Reference proteome</keyword>
<dbReference type="InterPro" id="IPR000515">
    <property type="entry name" value="MetI-like"/>
</dbReference>
<feature type="transmembrane region" description="Helical" evidence="8">
    <location>
        <begin position="22"/>
        <end position="45"/>
    </location>
</feature>
<comment type="subcellular location">
    <subcellularLocation>
        <location evidence="1">Cell inner membrane</location>
        <topology evidence="1">Multi-pass membrane protein</topology>
    </subcellularLocation>
    <subcellularLocation>
        <location evidence="8">Cell membrane</location>
        <topology evidence="8">Multi-pass membrane protein</topology>
    </subcellularLocation>
</comment>
<gene>
    <name evidence="10" type="ORF">LMG27177_00379</name>
</gene>